<name>A0A0S6U2R4_CLOBO</name>
<feature type="domain" description="6-phospho-N-acetylmuramidase N-terminal" evidence="2">
    <location>
        <begin position="4"/>
        <end position="235"/>
    </location>
</feature>
<dbReference type="InterPro" id="IPR008589">
    <property type="entry name" value="MupG"/>
</dbReference>
<dbReference type="Pfam" id="PF19200">
    <property type="entry name" value="MupG_N"/>
    <property type="match status" value="1"/>
</dbReference>
<dbReference type="PANTHER" id="PTHR38435">
    <property type="match status" value="1"/>
</dbReference>
<sequence>MGKGISVFLGMDNSIDEILELIKIAKNNGYDRIFTSLHIPEANYEAIVESFKKVLDIAKEINMKIIADISPKGFEYLGIKDMDLSKIREMGIDVLRLDFGFANEQIAKFTNNNLGIKVELNASTVTKDFFNKLNKYNVNYKNIQACHNYYPRKDTGISESLFLKKNDMLKELGIEISAFIPSLVGKRGPIYEGLPTIEKHRLMKPYLSAKHLFAMGVDNIFFGDSMPSKEEIMEVGMIKEDIIELSVNLEDDSLIAYNYLNNDFYTNRTDVAENVIRTAEARLMLNHDIIEPFNTIERELGDVTLDNKGYLRYMGELEIVLKDLEKDDRVNIIAKVKKDELFLLKYINEGKKFRFKIINIL</sequence>
<dbReference type="InterPro" id="IPR043894">
    <property type="entry name" value="MupG_C"/>
</dbReference>
<evidence type="ECO:0000259" key="2">
    <source>
        <dbReference type="Pfam" id="PF19200"/>
    </source>
</evidence>
<dbReference type="RefSeq" id="WP_030034554.1">
    <property type="nucleotide sequence ID" value="NZ_DF384213.1"/>
</dbReference>
<dbReference type="EMBL" id="DF384213">
    <property type="protein sequence ID" value="GAE01872.1"/>
    <property type="molecule type" value="Genomic_DNA"/>
</dbReference>
<dbReference type="InterPro" id="IPR013785">
    <property type="entry name" value="Aldolase_TIM"/>
</dbReference>
<dbReference type="InterPro" id="IPR043797">
    <property type="entry name" value="MupG_N"/>
</dbReference>
<reference evidence="3" key="1">
    <citation type="submission" date="2013-10" db="EMBL/GenBank/DDBJ databases">
        <title>Draft genome sequence of Clostridium botulinum type B strain Osaka05.</title>
        <authorList>
            <person name="Sakaguchi Y."/>
            <person name="Hosomi K."/>
            <person name="Uchiyama J."/>
            <person name="Ogura Y."/>
            <person name="Sakaguchi M."/>
            <person name="Kohda T."/>
            <person name="Mukamoto M."/>
            <person name="Misawa N."/>
            <person name="Matsuzaki S."/>
            <person name="Hayashi T."/>
            <person name="Kozaki S."/>
        </authorList>
    </citation>
    <scope>NUCLEOTIDE SEQUENCE</scope>
    <source>
        <strain evidence="3">Osaka05</strain>
    </source>
</reference>
<dbReference type="AlphaFoldDB" id="A0A0S6U2R4"/>
<accession>A0A0S6U2R4</accession>
<dbReference type="Pfam" id="PF05913">
    <property type="entry name" value="MupG_C"/>
    <property type="match status" value="1"/>
</dbReference>
<dbReference type="PANTHER" id="PTHR38435:SF2">
    <property type="entry name" value="DUF871 DOMAIN-CONTAINING PROTEIN"/>
    <property type="match status" value="1"/>
</dbReference>
<organism evidence="3">
    <name type="scientific">Clostridium botulinum B str. Osaka05</name>
    <dbReference type="NCBI Taxonomy" id="1407017"/>
    <lineage>
        <taxon>Bacteria</taxon>
        <taxon>Bacillati</taxon>
        <taxon>Bacillota</taxon>
        <taxon>Clostridia</taxon>
        <taxon>Eubacteriales</taxon>
        <taxon>Clostridiaceae</taxon>
        <taxon>Clostridium</taxon>
    </lineage>
</organism>
<dbReference type="Proteomes" id="UP000054164">
    <property type="component" value="Unassembled WGS sequence"/>
</dbReference>
<dbReference type="Gene3D" id="3.20.20.70">
    <property type="entry name" value="Aldolase class I"/>
    <property type="match status" value="1"/>
</dbReference>
<evidence type="ECO:0000259" key="1">
    <source>
        <dbReference type="Pfam" id="PF05913"/>
    </source>
</evidence>
<dbReference type="SUPFAM" id="SSF51445">
    <property type="entry name" value="(Trans)glycosidases"/>
    <property type="match status" value="1"/>
</dbReference>
<gene>
    <name evidence="3" type="ORF">CBO05C_1562</name>
</gene>
<dbReference type="HOGENOM" id="CLU_065324_0_0_9"/>
<proteinExistence type="predicted"/>
<dbReference type="SUPFAM" id="SSF50891">
    <property type="entry name" value="Cyclophilin-like"/>
    <property type="match status" value="1"/>
</dbReference>
<dbReference type="InterPro" id="IPR029000">
    <property type="entry name" value="Cyclophilin-like_dom_sf"/>
</dbReference>
<feature type="domain" description="6-phospho-N-acetylmuramidase C-terminal" evidence="1">
    <location>
        <begin position="243"/>
        <end position="356"/>
    </location>
</feature>
<protein>
    <submittedName>
        <fullName evidence="3">Outer surface protein</fullName>
    </submittedName>
</protein>
<evidence type="ECO:0000313" key="3">
    <source>
        <dbReference type="EMBL" id="GAE01872.1"/>
    </source>
</evidence>
<dbReference type="Gene3D" id="2.40.100.10">
    <property type="entry name" value="Cyclophilin-like"/>
    <property type="match status" value="1"/>
</dbReference>
<dbReference type="InterPro" id="IPR017853">
    <property type="entry name" value="GH"/>
</dbReference>